<keyword evidence="2" id="KW-0812">Transmembrane</keyword>
<dbReference type="AlphaFoldDB" id="A0A2N5HCQ4"/>
<sequence>MYWLLIIILKLLTVIGYVLFMANLLKTNFAKLIQSKNDKTIPSISRFQMLFWTGLYGFVFLYHFIDSDELLRFSQNDLLLMGISGGVYLGGKWVGSQTAGGKEGADQIAELKKEIDRLNQEISSTKVEQVKTSNDSVKS</sequence>
<protein>
    <submittedName>
        <fullName evidence="3">Uncharacterized protein</fullName>
    </submittedName>
</protein>
<gene>
    <name evidence="3" type="ORF">CVD27_15585</name>
</gene>
<feature type="transmembrane region" description="Helical" evidence="2">
    <location>
        <begin position="46"/>
        <end position="65"/>
    </location>
</feature>
<dbReference type="EMBL" id="PGVE01000062">
    <property type="protein sequence ID" value="PLS03284.1"/>
    <property type="molecule type" value="Genomic_DNA"/>
</dbReference>
<organism evidence="3 4">
    <name type="scientific">Neobacillus cucumis</name>
    <dbReference type="NCBI Taxonomy" id="1740721"/>
    <lineage>
        <taxon>Bacteria</taxon>
        <taxon>Bacillati</taxon>
        <taxon>Bacillota</taxon>
        <taxon>Bacilli</taxon>
        <taxon>Bacillales</taxon>
        <taxon>Bacillaceae</taxon>
        <taxon>Neobacillus</taxon>
    </lineage>
</organism>
<keyword evidence="2" id="KW-1133">Transmembrane helix</keyword>
<evidence type="ECO:0000256" key="1">
    <source>
        <dbReference type="SAM" id="Coils"/>
    </source>
</evidence>
<keyword evidence="4" id="KW-1185">Reference proteome</keyword>
<dbReference type="RefSeq" id="WP_101648814.1">
    <property type="nucleotide sequence ID" value="NZ_PGVE01000062.1"/>
</dbReference>
<name>A0A2N5HCQ4_9BACI</name>
<keyword evidence="2" id="KW-0472">Membrane</keyword>
<evidence type="ECO:0000313" key="3">
    <source>
        <dbReference type="EMBL" id="PLS03284.1"/>
    </source>
</evidence>
<evidence type="ECO:0000256" key="2">
    <source>
        <dbReference type="SAM" id="Phobius"/>
    </source>
</evidence>
<feature type="coiled-coil region" evidence="1">
    <location>
        <begin position="101"/>
        <end position="128"/>
    </location>
</feature>
<evidence type="ECO:0000313" key="4">
    <source>
        <dbReference type="Proteomes" id="UP000234950"/>
    </source>
</evidence>
<dbReference type="OrthoDB" id="795005at2"/>
<dbReference type="Proteomes" id="UP000234950">
    <property type="component" value="Unassembled WGS sequence"/>
</dbReference>
<keyword evidence="1" id="KW-0175">Coiled coil</keyword>
<comment type="caution">
    <text evidence="3">The sequence shown here is derived from an EMBL/GenBank/DDBJ whole genome shotgun (WGS) entry which is preliminary data.</text>
</comment>
<accession>A0A2N5HCQ4</accession>
<reference evidence="3 4" key="1">
    <citation type="submission" date="2017-11" db="EMBL/GenBank/DDBJ databases">
        <title>Comparitive Functional Genomics of Dry Heat Resistant strains isolated from the Viking Spacecraft.</title>
        <authorList>
            <person name="Seuylemezian A."/>
            <person name="Cooper K."/>
            <person name="Vaishampayan P."/>
        </authorList>
    </citation>
    <scope>NUCLEOTIDE SEQUENCE [LARGE SCALE GENOMIC DNA]</scope>
    <source>
        <strain evidence="3 4">V32-6</strain>
    </source>
</reference>
<proteinExistence type="predicted"/>
<feature type="transmembrane region" description="Helical" evidence="2">
    <location>
        <begin position="6"/>
        <end position="25"/>
    </location>
</feature>